<evidence type="ECO:0000313" key="4">
    <source>
        <dbReference type="Proteomes" id="UP000293036"/>
    </source>
</evidence>
<organism evidence="3 4">
    <name type="scientific">Arcanobacterium bovis</name>
    <dbReference type="NCBI Taxonomy" id="2529275"/>
    <lineage>
        <taxon>Bacteria</taxon>
        <taxon>Bacillati</taxon>
        <taxon>Actinomycetota</taxon>
        <taxon>Actinomycetes</taxon>
        <taxon>Actinomycetales</taxon>
        <taxon>Actinomycetaceae</taxon>
        <taxon>Arcanobacterium</taxon>
    </lineage>
</organism>
<accession>A0A4Q9V0Z3</accession>
<dbReference type="RefSeq" id="WP_131279717.1">
    <property type="nucleotide sequence ID" value="NZ_JBHSLR010000009.1"/>
</dbReference>
<dbReference type="InterPro" id="IPR038389">
    <property type="entry name" value="PSMG2_sf"/>
</dbReference>
<feature type="region of interest" description="Disordered" evidence="2">
    <location>
        <begin position="296"/>
        <end position="357"/>
    </location>
</feature>
<protein>
    <submittedName>
        <fullName evidence="3">PAC2 family protein</fullName>
    </submittedName>
</protein>
<sequence>MSDLIDYKQTLSNLSTQRVPYLVMNLIDPLVDAGDISQAIDATIADLDAVNIATFNSDLLYDYRAQRPIVSYLDGKLNELAYPQMRLNLVTDIAGKNFLYLCGQEPDFRWQTLTQDILDIVKKYGVEQVITYASMPATVPHTRPADMLIRTTKPAQDAKYVQGRAEHFSALADFFEYFAGKSDISVTNLRVRVPFYLARGLHPFVQGALAAVKMTATLGGPKLPLGDLEQLEDQQKEEIASIQVEGAEFEELLQKLELEYDATSGEAGFVKTDEALPEIPSSEEIGKAAEEFLATQSAHLRRAAGAGRDRGPSKSKSGSSSEQGVDQTGKSWWAWRRWGRNNSQGNTQSEGSPDDRG</sequence>
<gene>
    <name evidence="3" type="ORF">EZJ44_02245</name>
</gene>
<dbReference type="Gene3D" id="3.40.50.10900">
    <property type="entry name" value="PAC-like subunit"/>
    <property type="match status" value="1"/>
</dbReference>
<comment type="caution">
    <text evidence="3">The sequence shown here is derived from an EMBL/GenBank/DDBJ whole genome shotgun (WGS) entry which is preliminary data.</text>
</comment>
<proteinExistence type="predicted"/>
<dbReference type="Proteomes" id="UP000293036">
    <property type="component" value="Unassembled WGS sequence"/>
</dbReference>
<feature type="coiled-coil region" evidence="1">
    <location>
        <begin position="225"/>
        <end position="259"/>
    </location>
</feature>
<dbReference type="OrthoDB" id="3733464at2"/>
<name>A0A4Q9V0Z3_9ACTO</name>
<evidence type="ECO:0000256" key="1">
    <source>
        <dbReference type="SAM" id="Coils"/>
    </source>
</evidence>
<feature type="compositionally biased region" description="Polar residues" evidence="2">
    <location>
        <begin position="340"/>
        <end position="351"/>
    </location>
</feature>
<keyword evidence="4" id="KW-1185">Reference proteome</keyword>
<dbReference type="AlphaFoldDB" id="A0A4Q9V0Z3"/>
<dbReference type="InterPro" id="IPR019151">
    <property type="entry name" value="Proteasome_assmbl_chaperone_2"/>
</dbReference>
<reference evidence="3 4" key="1">
    <citation type="submission" date="2019-02" db="EMBL/GenBank/DDBJ databases">
        <title>Arcanobacterium bovis sp. nov., isolated from the milk of a cow with mastitis.</title>
        <authorList>
            <person name="Sammra O."/>
            <person name="Foster G."/>
            <person name="Hassan A."/>
            <person name="Alssahen M."/>
            <person name="Laemmler C."/>
            <person name="Borowiak M."/>
            <person name="Malorny B."/>
            <person name="Abdulmawjood A."/>
        </authorList>
    </citation>
    <scope>NUCLEOTIDE SEQUENCE [LARGE SCALE GENOMIC DNA]</scope>
    <source>
        <strain evidence="3 4">C605018/01/1</strain>
    </source>
</reference>
<dbReference type="EMBL" id="SJDT01000002">
    <property type="protein sequence ID" value="TBW22754.1"/>
    <property type="molecule type" value="Genomic_DNA"/>
</dbReference>
<dbReference type="Pfam" id="PF09754">
    <property type="entry name" value="PAC2"/>
    <property type="match status" value="1"/>
</dbReference>
<dbReference type="SUPFAM" id="SSF159659">
    <property type="entry name" value="Cgl1923-like"/>
    <property type="match status" value="1"/>
</dbReference>
<evidence type="ECO:0000313" key="3">
    <source>
        <dbReference type="EMBL" id="TBW22754.1"/>
    </source>
</evidence>
<evidence type="ECO:0000256" key="2">
    <source>
        <dbReference type="SAM" id="MobiDB-lite"/>
    </source>
</evidence>
<keyword evidence="1" id="KW-0175">Coiled coil</keyword>